<accession>A0A830GC04</accession>
<organism evidence="2 3">
    <name type="scientific">Halarchaeum nitratireducens</name>
    <dbReference type="NCBI Taxonomy" id="489913"/>
    <lineage>
        <taxon>Archaea</taxon>
        <taxon>Methanobacteriati</taxon>
        <taxon>Methanobacteriota</taxon>
        <taxon>Stenosarchaea group</taxon>
        <taxon>Halobacteria</taxon>
        <taxon>Halobacteriales</taxon>
        <taxon>Halobacteriaceae</taxon>
    </lineage>
</organism>
<reference evidence="2 3" key="1">
    <citation type="journal article" date="2019" name="Int. J. Syst. Evol. Microbiol.">
        <title>The Global Catalogue of Microorganisms (GCM) 10K type strain sequencing project: providing services to taxonomists for standard genome sequencing and annotation.</title>
        <authorList>
            <consortium name="The Broad Institute Genomics Platform"/>
            <consortium name="The Broad Institute Genome Sequencing Center for Infectious Disease"/>
            <person name="Wu L."/>
            <person name="Ma J."/>
        </authorList>
    </citation>
    <scope>NUCLEOTIDE SEQUENCE [LARGE SCALE GENOMIC DNA]</scope>
    <source>
        <strain evidence="2 3">JCM 16331</strain>
    </source>
</reference>
<evidence type="ECO:0000256" key="1">
    <source>
        <dbReference type="SAM" id="Phobius"/>
    </source>
</evidence>
<dbReference type="EMBL" id="BMOQ01000005">
    <property type="protein sequence ID" value="GGN19836.1"/>
    <property type="molecule type" value="Genomic_DNA"/>
</dbReference>
<dbReference type="OrthoDB" id="282430at2157"/>
<protein>
    <submittedName>
        <fullName evidence="2">Uncharacterized protein</fullName>
    </submittedName>
</protein>
<feature type="transmembrane region" description="Helical" evidence="1">
    <location>
        <begin position="164"/>
        <end position="181"/>
    </location>
</feature>
<dbReference type="AlphaFoldDB" id="A0A830GC04"/>
<dbReference type="Proteomes" id="UP000608850">
    <property type="component" value="Unassembled WGS sequence"/>
</dbReference>
<keyword evidence="1" id="KW-0812">Transmembrane</keyword>
<evidence type="ECO:0000313" key="2">
    <source>
        <dbReference type="EMBL" id="GGN19836.1"/>
    </source>
</evidence>
<dbReference type="RefSeq" id="WP_188878893.1">
    <property type="nucleotide sequence ID" value="NZ_BMOQ01000005.1"/>
</dbReference>
<proteinExistence type="predicted"/>
<name>A0A830GC04_9EURY</name>
<keyword evidence="1" id="KW-1133">Transmembrane helix</keyword>
<gene>
    <name evidence="2" type="ORF">GCM10009021_21160</name>
</gene>
<sequence>MPLTLTVDLNDGRAHALAASPVPFEADGSFAVEIRNHGAGSHVHIHTDEALSRVARPAGGNYYVPPESRERITVSVGEPGPRPVEGTLRIAAGYGAERLEIPVRIVERDTPDTVEVDESLGEVTTPEERDDGPDPRAFVPAAIAVVGLALAVLAVLLLSELVGVVVGALALCCGVAAWYALR</sequence>
<dbReference type="Pfam" id="PF24368">
    <property type="entry name" value="DUF7524"/>
    <property type="match status" value="1"/>
</dbReference>
<feature type="transmembrane region" description="Helical" evidence="1">
    <location>
        <begin position="137"/>
        <end position="158"/>
    </location>
</feature>
<keyword evidence="3" id="KW-1185">Reference proteome</keyword>
<comment type="caution">
    <text evidence="2">The sequence shown here is derived from an EMBL/GenBank/DDBJ whole genome shotgun (WGS) entry which is preliminary data.</text>
</comment>
<evidence type="ECO:0000313" key="3">
    <source>
        <dbReference type="Proteomes" id="UP000608850"/>
    </source>
</evidence>
<keyword evidence="1" id="KW-0472">Membrane</keyword>
<dbReference type="InterPro" id="IPR055946">
    <property type="entry name" value="DUF7524"/>
</dbReference>